<sequence length="103" mass="11901">MSLTESAVVGTVMHRLSWGSLRIVVWRTYGPKLEEDNLFIHRYGPRIRIDMPESYHQNGCPVMLRKCWGMLALDEGFLMVPDLSDLVKPLWRYGPLKLGQQKA</sequence>
<name>A0AAD7P057_9AGAR</name>
<accession>A0AAD7P057</accession>
<evidence type="ECO:0000313" key="1">
    <source>
        <dbReference type="EMBL" id="KAJ7782266.1"/>
    </source>
</evidence>
<evidence type="ECO:0000313" key="2">
    <source>
        <dbReference type="Proteomes" id="UP001215280"/>
    </source>
</evidence>
<protein>
    <submittedName>
        <fullName evidence="1">Uncharacterized protein</fullName>
    </submittedName>
</protein>
<dbReference type="Proteomes" id="UP001215280">
    <property type="component" value="Unassembled WGS sequence"/>
</dbReference>
<comment type="caution">
    <text evidence="1">The sequence shown here is derived from an EMBL/GenBank/DDBJ whole genome shotgun (WGS) entry which is preliminary data.</text>
</comment>
<dbReference type="EMBL" id="JARJLG010000003">
    <property type="protein sequence ID" value="KAJ7782266.1"/>
    <property type="molecule type" value="Genomic_DNA"/>
</dbReference>
<dbReference type="AlphaFoldDB" id="A0AAD7P057"/>
<organism evidence="1 2">
    <name type="scientific">Mycena maculata</name>
    <dbReference type="NCBI Taxonomy" id="230809"/>
    <lineage>
        <taxon>Eukaryota</taxon>
        <taxon>Fungi</taxon>
        <taxon>Dikarya</taxon>
        <taxon>Basidiomycota</taxon>
        <taxon>Agaricomycotina</taxon>
        <taxon>Agaricomycetes</taxon>
        <taxon>Agaricomycetidae</taxon>
        <taxon>Agaricales</taxon>
        <taxon>Marasmiineae</taxon>
        <taxon>Mycenaceae</taxon>
        <taxon>Mycena</taxon>
    </lineage>
</organism>
<keyword evidence="2" id="KW-1185">Reference proteome</keyword>
<gene>
    <name evidence="1" type="ORF">DFH07DRAFT_764434</name>
</gene>
<reference evidence="1" key="1">
    <citation type="submission" date="2023-03" db="EMBL/GenBank/DDBJ databases">
        <title>Massive genome expansion in bonnet fungi (Mycena s.s.) driven by repeated elements and novel gene families across ecological guilds.</title>
        <authorList>
            <consortium name="Lawrence Berkeley National Laboratory"/>
            <person name="Harder C.B."/>
            <person name="Miyauchi S."/>
            <person name="Viragh M."/>
            <person name="Kuo A."/>
            <person name="Thoen E."/>
            <person name="Andreopoulos B."/>
            <person name="Lu D."/>
            <person name="Skrede I."/>
            <person name="Drula E."/>
            <person name="Henrissat B."/>
            <person name="Morin E."/>
            <person name="Kohler A."/>
            <person name="Barry K."/>
            <person name="LaButti K."/>
            <person name="Morin E."/>
            <person name="Salamov A."/>
            <person name="Lipzen A."/>
            <person name="Mereny Z."/>
            <person name="Hegedus B."/>
            <person name="Baldrian P."/>
            <person name="Stursova M."/>
            <person name="Weitz H."/>
            <person name="Taylor A."/>
            <person name="Grigoriev I.V."/>
            <person name="Nagy L.G."/>
            <person name="Martin F."/>
            <person name="Kauserud H."/>
        </authorList>
    </citation>
    <scope>NUCLEOTIDE SEQUENCE</scope>
    <source>
        <strain evidence="1">CBHHK188m</strain>
    </source>
</reference>
<proteinExistence type="predicted"/>